<organism evidence="2 3">
    <name type="scientific">Westerdykella ornata</name>
    <dbReference type="NCBI Taxonomy" id="318751"/>
    <lineage>
        <taxon>Eukaryota</taxon>
        <taxon>Fungi</taxon>
        <taxon>Dikarya</taxon>
        <taxon>Ascomycota</taxon>
        <taxon>Pezizomycotina</taxon>
        <taxon>Dothideomycetes</taxon>
        <taxon>Pleosporomycetidae</taxon>
        <taxon>Pleosporales</taxon>
        <taxon>Sporormiaceae</taxon>
        <taxon>Westerdykella</taxon>
    </lineage>
</organism>
<evidence type="ECO:0000256" key="1">
    <source>
        <dbReference type="SAM" id="MobiDB-lite"/>
    </source>
</evidence>
<proteinExistence type="predicted"/>
<feature type="compositionally biased region" description="Low complexity" evidence="1">
    <location>
        <begin position="243"/>
        <end position="260"/>
    </location>
</feature>
<evidence type="ECO:0000313" key="2">
    <source>
        <dbReference type="EMBL" id="KAF2276690.1"/>
    </source>
</evidence>
<feature type="compositionally biased region" description="Low complexity" evidence="1">
    <location>
        <begin position="377"/>
        <end position="387"/>
    </location>
</feature>
<feature type="region of interest" description="Disordered" evidence="1">
    <location>
        <begin position="196"/>
        <end position="458"/>
    </location>
</feature>
<dbReference type="OrthoDB" id="5360255at2759"/>
<dbReference type="Proteomes" id="UP000800097">
    <property type="component" value="Unassembled WGS sequence"/>
</dbReference>
<dbReference type="RefSeq" id="XP_033654229.1">
    <property type="nucleotide sequence ID" value="XM_033796929.1"/>
</dbReference>
<dbReference type="Pfam" id="PF03525">
    <property type="entry name" value="Meiotic_rec114"/>
    <property type="match status" value="1"/>
</dbReference>
<feature type="region of interest" description="Disordered" evidence="1">
    <location>
        <begin position="148"/>
        <end position="184"/>
    </location>
</feature>
<dbReference type="GeneID" id="54550104"/>
<dbReference type="AlphaFoldDB" id="A0A6A6JJ76"/>
<feature type="compositionally biased region" description="Polar residues" evidence="1">
    <location>
        <begin position="200"/>
        <end position="213"/>
    </location>
</feature>
<reference evidence="2" key="1">
    <citation type="journal article" date="2020" name="Stud. Mycol.">
        <title>101 Dothideomycetes genomes: a test case for predicting lifestyles and emergence of pathogens.</title>
        <authorList>
            <person name="Haridas S."/>
            <person name="Albert R."/>
            <person name="Binder M."/>
            <person name="Bloem J."/>
            <person name="Labutti K."/>
            <person name="Salamov A."/>
            <person name="Andreopoulos B."/>
            <person name="Baker S."/>
            <person name="Barry K."/>
            <person name="Bills G."/>
            <person name="Bluhm B."/>
            <person name="Cannon C."/>
            <person name="Castanera R."/>
            <person name="Culley D."/>
            <person name="Daum C."/>
            <person name="Ezra D."/>
            <person name="Gonzalez J."/>
            <person name="Henrissat B."/>
            <person name="Kuo A."/>
            <person name="Liang C."/>
            <person name="Lipzen A."/>
            <person name="Lutzoni F."/>
            <person name="Magnuson J."/>
            <person name="Mondo S."/>
            <person name="Nolan M."/>
            <person name="Ohm R."/>
            <person name="Pangilinan J."/>
            <person name="Park H.-J."/>
            <person name="Ramirez L."/>
            <person name="Alfaro M."/>
            <person name="Sun H."/>
            <person name="Tritt A."/>
            <person name="Yoshinaga Y."/>
            <person name="Zwiers L.-H."/>
            <person name="Turgeon B."/>
            <person name="Goodwin S."/>
            <person name="Spatafora J."/>
            <person name="Crous P."/>
            <person name="Grigoriev I."/>
        </authorList>
    </citation>
    <scope>NUCLEOTIDE SEQUENCE</scope>
    <source>
        <strain evidence="2">CBS 379.55</strain>
    </source>
</reference>
<feature type="compositionally biased region" description="Polar residues" evidence="1">
    <location>
        <begin position="274"/>
        <end position="286"/>
    </location>
</feature>
<feature type="compositionally biased region" description="Polar residues" evidence="1">
    <location>
        <begin position="148"/>
        <end position="169"/>
    </location>
</feature>
<accession>A0A6A6JJ76</accession>
<evidence type="ECO:0000313" key="3">
    <source>
        <dbReference type="Proteomes" id="UP000800097"/>
    </source>
</evidence>
<dbReference type="GO" id="GO:0007131">
    <property type="term" value="P:reciprocal meiotic recombination"/>
    <property type="evidence" value="ECO:0007669"/>
    <property type="project" value="InterPro"/>
</dbReference>
<gene>
    <name evidence="2" type="ORF">EI97DRAFT_417634</name>
</gene>
<keyword evidence="3" id="KW-1185">Reference proteome</keyword>
<dbReference type="InterPro" id="IPR004354">
    <property type="entry name" value="Meiotic_Rec114"/>
</dbReference>
<dbReference type="EMBL" id="ML986492">
    <property type="protein sequence ID" value="KAF2276690.1"/>
    <property type="molecule type" value="Genomic_DNA"/>
</dbReference>
<feature type="compositionally biased region" description="Polar residues" evidence="1">
    <location>
        <begin position="410"/>
        <end position="440"/>
    </location>
</feature>
<feature type="compositionally biased region" description="Pro residues" evidence="1">
    <location>
        <begin position="441"/>
        <end position="451"/>
    </location>
</feature>
<protein>
    <submittedName>
        <fullName evidence="2">Uncharacterized protein</fullName>
    </submittedName>
</protein>
<sequence length="527" mass="56852">MQQSSRLLSFPLAKYSRADDVPRDVERFNWSHIQHNLTAAIDVYGGANNFDGQSAQMLRVYHGAQILEAVPIQEMICQAEEVIKTMLQLRVQVKNEQLPISALTRRPLFALRYNLPDEKVRRMQLKFISDDDFDKFYNHLSNLGLRMSTSGGRPSTASVQSTGQSTRYSGATCPPTRLAEISNRPSTALATAYVSPTVPKVSSPTASRPTSGSTSGGIIPQRYPVTSGSYLANPLEPPEYFPRPDSSSSSLGRPCSSASRDPAPVFQTVEEHSTFPTVPSSATMLSTHRKVTESALPPRRELPFARSSPPKSSGSDTARPLSRPSSGNMGPPPLPAPSQLPGRTPSFGQRHGREATTSPAPHHAPVAVTSKFTRPRSASSGFSTSPSALNLPPLPQPTFVGSTVGKLHRNNSSPVSYDMTTDPQNTDCRGTTSSTAQNAFPPSPCFPPTPGSGPGSDSPYQDRAIAQIFQAFHARTGDALASYAAKSDDDRRAILNDFMMKCIDDDSFLTLVEDVSTCWARIGLGLG</sequence>
<name>A0A6A6JJ76_WESOR</name>